<dbReference type="AlphaFoldDB" id="A0A1Z5TC51"/>
<feature type="region of interest" description="Disordered" evidence="3">
    <location>
        <begin position="372"/>
        <end position="415"/>
    </location>
</feature>
<comment type="subcellular location">
    <subcellularLocation>
        <location evidence="2">Cytoplasm</location>
    </subcellularLocation>
    <subcellularLocation>
        <location evidence="2">Nucleus</location>
    </subcellularLocation>
</comment>
<dbReference type="STRING" id="1157616.A0A1Z5TC51"/>
<name>A0A1Z5TC51_HORWE</name>
<feature type="region of interest" description="Disordered" evidence="3">
    <location>
        <begin position="197"/>
        <end position="241"/>
    </location>
</feature>
<feature type="compositionally biased region" description="Gly residues" evidence="3">
    <location>
        <begin position="385"/>
        <end position="400"/>
    </location>
</feature>
<organism evidence="5 6">
    <name type="scientific">Hortaea werneckii EXF-2000</name>
    <dbReference type="NCBI Taxonomy" id="1157616"/>
    <lineage>
        <taxon>Eukaryota</taxon>
        <taxon>Fungi</taxon>
        <taxon>Dikarya</taxon>
        <taxon>Ascomycota</taxon>
        <taxon>Pezizomycotina</taxon>
        <taxon>Dothideomycetes</taxon>
        <taxon>Dothideomycetidae</taxon>
        <taxon>Mycosphaerellales</taxon>
        <taxon>Teratosphaeriaceae</taxon>
        <taxon>Hortaea</taxon>
    </lineage>
</organism>
<dbReference type="Pfam" id="PF13012">
    <property type="entry name" value="MitMem_reg"/>
    <property type="match status" value="1"/>
</dbReference>
<dbReference type="VEuPathDB" id="FungiDB:BTJ68_08219"/>
<dbReference type="InterPro" id="IPR037518">
    <property type="entry name" value="MPN"/>
</dbReference>
<dbReference type="GO" id="GO:0005737">
    <property type="term" value="C:cytoplasm"/>
    <property type="evidence" value="ECO:0007669"/>
    <property type="project" value="UniProtKB-SubCell"/>
</dbReference>
<dbReference type="InterPro" id="IPR024969">
    <property type="entry name" value="EIF3F/CSN6-like_C"/>
</dbReference>
<evidence type="ECO:0000256" key="1">
    <source>
        <dbReference type="ARBA" id="ARBA00010893"/>
    </source>
</evidence>
<reference evidence="5 6" key="1">
    <citation type="submission" date="2017-01" db="EMBL/GenBank/DDBJ databases">
        <title>The recent genome duplication of the halophilic yeast Hortaea werneckii: insights from long-read sequencing.</title>
        <authorList>
            <person name="Sinha S."/>
            <person name="Flibotte S."/>
            <person name="Neira M."/>
            <person name="Lenassi M."/>
            <person name="Gostincar C."/>
            <person name="Stajich J.E."/>
            <person name="Nislow C.E."/>
        </authorList>
    </citation>
    <scope>NUCLEOTIDE SEQUENCE [LARGE SCALE GENOMIC DNA]</scope>
    <source>
        <strain evidence="5 6">EXF-2000</strain>
    </source>
</reference>
<dbReference type="OrthoDB" id="1378at2759"/>
<keyword evidence="6" id="KW-1185">Reference proteome</keyword>
<dbReference type="PROSITE" id="PS50249">
    <property type="entry name" value="MPN"/>
    <property type="match status" value="1"/>
</dbReference>
<dbReference type="InParanoid" id="A0A1Z5TC51"/>
<comment type="function">
    <text evidence="2">Component of the COP9 signalosome complex (CSN), a complex involved in various cellular and developmental processes.</text>
</comment>
<dbReference type="InterPro" id="IPR000555">
    <property type="entry name" value="JAMM/MPN+_dom"/>
</dbReference>
<evidence type="ECO:0000313" key="5">
    <source>
        <dbReference type="EMBL" id="OTA33607.1"/>
    </source>
</evidence>
<comment type="caution">
    <text evidence="5">The sequence shown here is derived from an EMBL/GenBank/DDBJ whole genome shotgun (WGS) entry which is preliminary data.</text>
</comment>
<dbReference type="PANTHER" id="PTHR10540:SF8">
    <property type="entry name" value="COP9 SIGNALOSOME COMPLEX SUBUNIT 6"/>
    <property type="match status" value="1"/>
</dbReference>
<dbReference type="EMBL" id="MUNK01000072">
    <property type="protein sequence ID" value="OTA33607.1"/>
    <property type="molecule type" value="Genomic_DNA"/>
</dbReference>
<accession>A0A1Z5TC51</accession>
<evidence type="ECO:0000256" key="3">
    <source>
        <dbReference type="SAM" id="MobiDB-lite"/>
    </source>
</evidence>
<dbReference type="PANTHER" id="PTHR10540">
    <property type="entry name" value="EUKARYOTIC TRANSLATION INITIATION FACTOR 3 SUBUNIT F-RELATED"/>
    <property type="match status" value="1"/>
</dbReference>
<evidence type="ECO:0000259" key="4">
    <source>
        <dbReference type="PROSITE" id="PS50249"/>
    </source>
</evidence>
<dbReference type="GO" id="GO:0008180">
    <property type="term" value="C:COP9 signalosome"/>
    <property type="evidence" value="ECO:0007669"/>
    <property type="project" value="UniProtKB-UniRule"/>
</dbReference>
<protein>
    <recommendedName>
        <fullName evidence="2">COP9 signalosome complex subunit 6</fullName>
    </recommendedName>
</protein>
<keyword evidence="2" id="KW-0539">Nucleus</keyword>
<dbReference type="Proteomes" id="UP000194280">
    <property type="component" value="Unassembled WGS sequence"/>
</dbReference>
<feature type="compositionally biased region" description="Acidic residues" evidence="3">
    <location>
        <begin position="227"/>
        <end position="236"/>
    </location>
</feature>
<keyword evidence="2" id="KW-0963">Cytoplasm</keyword>
<dbReference type="GO" id="GO:0000338">
    <property type="term" value="P:protein deneddylation"/>
    <property type="evidence" value="ECO:0007669"/>
    <property type="project" value="InterPro"/>
</dbReference>
<feature type="compositionally biased region" description="Basic and acidic residues" evidence="3">
    <location>
        <begin position="373"/>
        <end position="382"/>
    </location>
</feature>
<dbReference type="InterPro" id="IPR033859">
    <property type="entry name" value="MPN_CSN6"/>
</dbReference>
<proteinExistence type="inferred from homology"/>
<gene>
    <name evidence="5" type="ORF">BTJ68_08219</name>
</gene>
<dbReference type="GO" id="GO:0008237">
    <property type="term" value="F:metallopeptidase activity"/>
    <property type="evidence" value="ECO:0007669"/>
    <property type="project" value="InterPro"/>
</dbReference>
<comment type="similarity">
    <text evidence="1 2">Belongs to the peptidase M67A family. CSN6 subfamily.</text>
</comment>
<evidence type="ECO:0000256" key="2">
    <source>
        <dbReference type="RuleBase" id="RU367006"/>
    </source>
</evidence>
<dbReference type="Pfam" id="PF01398">
    <property type="entry name" value="JAB"/>
    <property type="match status" value="1"/>
</dbReference>
<evidence type="ECO:0000313" key="6">
    <source>
        <dbReference type="Proteomes" id="UP000194280"/>
    </source>
</evidence>
<dbReference type="Gene3D" id="3.40.140.10">
    <property type="entry name" value="Cytidine Deaminase, domain 2"/>
    <property type="match status" value="1"/>
</dbReference>
<sequence>MAENKADVNPLVTTKAPETTLSVQLHPLVLLTISDYITRHTLRQQQGPVVGAIIGQQNGRNFTLENAFECKLAEADGNVVLDREWFAERLEQYKDVHKAPALDLVALFTMAPVEGPQAVHLPVLKQVQEMTNTEGIMMLLFHGSMVDQLQGGKLPISLWETVHEQDGQTKFRELSFEVETNDAEMIGVDFVAKGGGNATAVPKVDTTQSGESSKDKKSKNKGKAKEMEDDAEDEESATTALSAEDEELIASLNAKANAIKMLSQRINLIRSYLETLPQSYLTDSNASIPPPDTTNHTLLRSINSMLSRVPLLAPPTVAHPTASSDTVPSQPLSSIAKAGEKERQDVHLTALLAALTRSVSEASTMGTKFQAVTKEKQAKERTGNIGRGGRGMGGMGGMPGGYAEEGRLGEAGGVS</sequence>
<keyword evidence="2" id="KW-0736">Signalosome</keyword>
<dbReference type="CDD" id="cd08063">
    <property type="entry name" value="MPN_CSN6"/>
    <property type="match status" value="1"/>
</dbReference>
<feature type="domain" description="MPN" evidence="4">
    <location>
        <begin position="23"/>
        <end position="165"/>
    </location>
</feature>